<evidence type="ECO:0000256" key="1">
    <source>
        <dbReference type="ARBA" id="ARBA00003618"/>
    </source>
</evidence>
<evidence type="ECO:0000256" key="2">
    <source>
        <dbReference type="ARBA" id="ARBA00009441"/>
    </source>
</evidence>
<dbReference type="AlphaFoldDB" id="A0A212QM21"/>
<dbReference type="PANTHER" id="PTHR11059:SF0">
    <property type="entry name" value="DNA REPAIR PROTEIN RECN"/>
    <property type="match status" value="1"/>
</dbReference>
<dbReference type="CDD" id="cd03241">
    <property type="entry name" value="ABC_RecN"/>
    <property type="match status" value="2"/>
</dbReference>
<evidence type="ECO:0000256" key="7">
    <source>
        <dbReference type="ARBA" id="ARBA00023204"/>
    </source>
</evidence>
<evidence type="ECO:0000313" key="12">
    <source>
        <dbReference type="EMBL" id="SNB60394.1"/>
    </source>
</evidence>
<accession>A0A212QM21</accession>
<dbReference type="OrthoDB" id="9806954at2"/>
<dbReference type="InParanoid" id="A0A212QM21"/>
<gene>
    <name evidence="12" type="ORF">SAMN02746019_00025170</name>
</gene>
<dbReference type="Proteomes" id="UP000197025">
    <property type="component" value="Unassembled WGS sequence"/>
</dbReference>
<comment type="similarity">
    <text evidence="2 9">Belongs to the RecN family.</text>
</comment>
<dbReference type="FunFam" id="3.40.50.300:FF:000319">
    <property type="entry name" value="DNA repair protein RecN"/>
    <property type="match status" value="1"/>
</dbReference>
<evidence type="ECO:0000256" key="9">
    <source>
        <dbReference type="PIRNR" id="PIRNR003128"/>
    </source>
</evidence>
<dbReference type="InterPro" id="IPR003395">
    <property type="entry name" value="RecF/RecN/SMC_N"/>
</dbReference>
<dbReference type="Pfam" id="PF02463">
    <property type="entry name" value="SMC_N"/>
    <property type="match status" value="1"/>
</dbReference>
<evidence type="ECO:0000256" key="5">
    <source>
        <dbReference type="ARBA" id="ARBA00022763"/>
    </source>
</evidence>
<keyword evidence="5 9" id="KW-0227">DNA damage</keyword>
<dbReference type="NCBIfam" id="TIGR00634">
    <property type="entry name" value="recN"/>
    <property type="match status" value="1"/>
</dbReference>
<evidence type="ECO:0000256" key="4">
    <source>
        <dbReference type="ARBA" id="ARBA00022741"/>
    </source>
</evidence>
<keyword evidence="10" id="KW-0175">Coiled coil</keyword>
<keyword evidence="13" id="KW-1185">Reference proteome</keyword>
<dbReference type="EMBL" id="FYEK01000010">
    <property type="protein sequence ID" value="SNB60394.1"/>
    <property type="molecule type" value="Genomic_DNA"/>
</dbReference>
<organism evidence="12 13">
    <name type="scientific">Thermoflexus hugenholtzii JAD2</name>
    <dbReference type="NCBI Taxonomy" id="877466"/>
    <lineage>
        <taxon>Bacteria</taxon>
        <taxon>Bacillati</taxon>
        <taxon>Chloroflexota</taxon>
        <taxon>Thermoflexia</taxon>
        <taxon>Thermoflexales</taxon>
        <taxon>Thermoflexaceae</taxon>
        <taxon>Thermoflexus</taxon>
    </lineage>
</organism>
<dbReference type="FunFam" id="3.40.50.300:FF:000356">
    <property type="entry name" value="DNA repair protein RecN"/>
    <property type="match status" value="1"/>
</dbReference>
<sequence>MLVELHVRDFAIIDEVVLRLEPGLNVLTGETGAGKSLLVDAVAVLVGGRADVEMIRAGAERARIEGLFQVNEATAALLAPILDEYGLREEGATSELVLSREIRQGGRHVARVNGRLVPLHVLKEIGQVLVDIHGQTEHLSLLRAREQLELLDRYAGVGELRAALAERVARWRAVRREIEQLRQDEREKARRMDLLRFQIEEIEAARLREGEEEALLQERNRLANAEQLAHLADAVYRALYEGEDEAPSALDRLSEAARALQALARIDPLFQPYLEAMEGLSAQVEDLARAVRDYRERIEFNPRRLVQIEERLDLIRRLQRKYGDTVAEILAYARRARQELETLTHAEERLAALEEEAERLLREIGELGEALSRRRQEAAEQLAREVEAQLADLRMAGARFEVALERTPDEEGAYANGARWAFDATGLDRVTFLIAPNVGEGLRPLARIASGGETSRLMLALKVALARADPVPTLIFDEIDQGIGGRVGAVVGEKLWRLARHHQVLCVTHLPQLAGFGDAHFKVEKQVAGERTVARVQRLEGEARVAELAQMLGGTGRAAVQSAREILEYVARLKAGEEARVPSRRR</sequence>
<dbReference type="PIRSF" id="PIRSF003128">
    <property type="entry name" value="RecN"/>
    <property type="match status" value="1"/>
</dbReference>
<dbReference type="InterPro" id="IPR004604">
    <property type="entry name" value="DNA_recomb/repair_RecN"/>
</dbReference>
<keyword evidence="7 9" id="KW-0234">DNA repair</keyword>
<reference evidence="13" key="1">
    <citation type="submission" date="2017-06" db="EMBL/GenBank/DDBJ databases">
        <authorList>
            <person name="Varghese N."/>
            <person name="Submissions S."/>
        </authorList>
    </citation>
    <scope>NUCLEOTIDE SEQUENCE [LARGE SCALE GENOMIC DNA]</scope>
    <source>
        <strain evidence="13">JAD2</strain>
    </source>
</reference>
<dbReference type="Gene3D" id="3.40.50.300">
    <property type="entry name" value="P-loop containing nucleotide triphosphate hydrolases"/>
    <property type="match status" value="2"/>
</dbReference>
<keyword evidence="4" id="KW-0547">Nucleotide-binding</keyword>
<name>A0A212QM21_9CHLR</name>
<protein>
    <recommendedName>
        <fullName evidence="3 9">DNA repair protein RecN</fullName>
    </recommendedName>
    <alternativeName>
        <fullName evidence="8 9">Recombination protein N</fullName>
    </alternativeName>
</protein>
<dbReference type="GO" id="GO:0006310">
    <property type="term" value="P:DNA recombination"/>
    <property type="evidence" value="ECO:0007669"/>
    <property type="project" value="InterPro"/>
</dbReference>
<dbReference type="GO" id="GO:0009432">
    <property type="term" value="P:SOS response"/>
    <property type="evidence" value="ECO:0007669"/>
    <property type="project" value="TreeGrafter"/>
</dbReference>
<proteinExistence type="inferred from homology"/>
<dbReference type="GO" id="GO:0005524">
    <property type="term" value="F:ATP binding"/>
    <property type="evidence" value="ECO:0007669"/>
    <property type="project" value="UniProtKB-KW"/>
</dbReference>
<dbReference type="PANTHER" id="PTHR11059">
    <property type="entry name" value="DNA REPAIR PROTEIN RECN"/>
    <property type="match status" value="1"/>
</dbReference>
<feature type="coiled-coil region" evidence="10">
    <location>
        <begin position="333"/>
        <end position="396"/>
    </location>
</feature>
<evidence type="ECO:0000313" key="13">
    <source>
        <dbReference type="Proteomes" id="UP000197025"/>
    </source>
</evidence>
<evidence type="ECO:0000256" key="6">
    <source>
        <dbReference type="ARBA" id="ARBA00022840"/>
    </source>
</evidence>
<keyword evidence="6" id="KW-0067">ATP-binding</keyword>
<comment type="function">
    <text evidence="1 9">May be involved in recombinational repair of damaged DNA.</text>
</comment>
<dbReference type="InterPro" id="IPR027417">
    <property type="entry name" value="P-loop_NTPase"/>
</dbReference>
<feature type="domain" description="RecF/RecN/SMC N-terminal" evidence="11">
    <location>
        <begin position="2"/>
        <end position="528"/>
    </location>
</feature>
<evidence type="ECO:0000259" key="11">
    <source>
        <dbReference type="Pfam" id="PF02463"/>
    </source>
</evidence>
<dbReference type="GO" id="GO:0043590">
    <property type="term" value="C:bacterial nucleoid"/>
    <property type="evidence" value="ECO:0007669"/>
    <property type="project" value="TreeGrafter"/>
</dbReference>
<dbReference type="RefSeq" id="WP_088570344.1">
    <property type="nucleotide sequence ID" value="NZ_FYEK01000010.1"/>
</dbReference>
<dbReference type="FunCoup" id="A0A212QM21">
    <property type="interactions" value="309"/>
</dbReference>
<dbReference type="GO" id="GO:0006281">
    <property type="term" value="P:DNA repair"/>
    <property type="evidence" value="ECO:0007669"/>
    <property type="project" value="UniProtKB-KW"/>
</dbReference>
<evidence type="ECO:0000256" key="10">
    <source>
        <dbReference type="SAM" id="Coils"/>
    </source>
</evidence>
<evidence type="ECO:0000256" key="8">
    <source>
        <dbReference type="ARBA" id="ARBA00033408"/>
    </source>
</evidence>
<dbReference type="SUPFAM" id="SSF52540">
    <property type="entry name" value="P-loop containing nucleoside triphosphate hydrolases"/>
    <property type="match status" value="1"/>
</dbReference>
<evidence type="ECO:0000256" key="3">
    <source>
        <dbReference type="ARBA" id="ARBA00021315"/>
    </source>
</evidence>